<evidence type="ECO:0000256" key="1">
    <source>
        <dbReference type="SAM" id="MobiDB-lite"/>
    </source>
</evidence>
<reference evidence="2 3" key="1">
    <citation type="journal article" date="2018" name="MBio">
        <title>Comparative Genomics Reveals the Core Gene Toolbox for the Fungus-Insect Symbiosis.</title>
        <authorList>
            <person name="Wang Y."/>
            <person name="Stata M."/>
            <person name="Wang W."/>
            <person name="Stajich J.E."/>
            <person name="White M.M."/>
            <person name="Moncalvo J.M."/>
        </authorList>
    </citation>
    <scope>NUCLEOTIDE SEQUENCE [LARGE SCALE GENOMIC DNA]</scope>
    <source>
        <strain evidence="2 3">SC-DP-2</strain>
    </source>
</reference>
<sequence length="422" mass="49645">MDETVLKLRVIRDFSEITQFLHVFQSYFGLESFDPERFEVELLNPDPNVYIEEILRQLIKKSTYSGFAKKDSLQDILYKAWIKLDFEPRDIFSLENPISNTIEDSSYNTSSMESPRKSFFDLDIFEKIHVIKSFCDNSMNYFENLSRNSIDEEVEMSWKNEPLGIDSKFRIYWLFNETRLYRLEFSKEKSFIKTKPSASRPTSLKATKRKTRASSSHKNTTTNSKAKPESNGLDSQLKIKNEGTGSRNKLIQEENQTYGSFDNVDRYSTDSIVGNLESNGDIWELVCIGLKDWETFYESIGKSKRKQDKQLFSVFDNGVYDEVTRCIKRRERKNRKVPLASRPRSLRILSRQLAQKVNEEINYYFSSEEDDYPSKKRLNLQPDDDKSKILIEDNIENDDNISNLNDDSRVVTRLRLKTRHYK</sequence>
<organism evidence="2 3">
    <name type="scientific">Smittium megazygosporum</name>
    <dbReference type="NCBI Taxonomy" id="133381"/>
    <lineage>
        <taxon>Eukaryota</taxon>
        <taxon>Fungi</taxon>
        <taxon>Fungi incertae sedis</taxon>
        <taxon>Zoopagomycota</taxon>
        <taxon>Kickxellomycotina</taxon>
        <taxon>Harpellomycetes</taxon>
        <taxon>Harpellales</taxon>
        <taxon>Legeriomycetaceae</taxon>
        <taxon>Smittium</taxon>
    </lineage>
</organism>
<dbReference type="STRING" id="133381.A0A2T9ZFE9"/>
<evidence type="ECO:0008006" key="4">
    <source>
        <dbReference type="Google" id="ProtNLM"/>
    </source>
</evidence>
<dbReference type="GO" id="GO:0031213">
    <property type="term" value="C:RSF complex"/>
    <property type="evidence" value="ECO:0007669"/>
    <property type="project" value="InterPro"/>
</dbReference>
<keyword evidence="3" id="KW-1185">Reference proteome</keyword>
<dbReference type="EMBL" id="MBFS01000253">
    <property type="protein sequence ID" value="PVV03285.1"/>
    <property type="molecule type" value="Genomic_DNA"/>
</dbReference>
<evidence type="ECO:0000313" key="2">
    <source>
        <dbReference type="EMBL" id="PVV03285.1"/>
    </source>
</evidence>
<dbReference type="PANTHER" id="PTHR14296:SF3">
    <property type="entry name" value="DIKAR, ISOFORM F"/>
    <property type="match status" value="1"/>
</dbReference>
<comment type="caution">
    <text evidence="2">The sequence shown here is derived from an EMBL/GenBank/DDBJ whole genome shotgun (WGS) entry which is preliminary data.</text>
</comment>
<feature type="region of interest" description="Disordered" evidence="1">
    <location>
        <begin position="196"/>
        <end position="247"/>
    </location>
</feature>
<accession>A0A2T9ZFE9</accession>
<evidence type="ECO:0000313" key="3">
    <source>
        <dbReference type="Proteomes" id="UP000245609"/>
    </source>
</evidence>
<feature type="compositionally biased region" description="Polar residues" evidence="1">
    <location>
        <begin position="196"/>
        <end position="205"/>
    </location>
</feature>
<dbReference type="AlphaFoldDB" id="A0A2T9ZFE9"/>
<protein>
    <recommendedName>
        <fullName evidence="4">WHIM1 domain-containing protein</fullName>
    </recommendedName>
</protein>
<feature type="compositionally biased region" description="Low complexity" evidence="1">
    <location>
        <begin position="213"/>
        <end position="225"/>
    </location>
</feature>
<dbReference type="OrthoDB" id="303107at2759"/>
<proteinExistence type="predicted"/>
<dbReference type="InterPro" id="IPR028938">
    <property type="entry name" value="Rsf1-like"/>
</dbReference>
<dbReference type="PANTHER" id="PTHR14296">
    <property type="entry name" value="REMODELING AND SPACING FACTOR 1"/>
    <property type="match status" value="1"/>
</dbReference>
<dbReference type="Proteomes" id="UP000245609">
    <property type="component" value="Unassembled WGS sequence"/>
</dbReference>
<name>A0A2T9ZFE9_9FUNG</name>
<dbReference type="GO" id="GO:0006355">
    <property type="term" value="P:regulation of DNA-templated transcription"/>
    <property type="evidence" value="ECO:0007669"/>
    <property type="project" value="InterPro"/>
</dbReference>
<gene>
    <name evidence="2" type="ORF">BB560_002242</name>
</gene>